<dbReference type="PANTHER" id="PTHR11096:SF0">
    <property type="entry name" value="RNA 3'-TERMINAL PHOSPHATE CYCLASE"/>
    <property type="match status" value="1"/>
</dbReference>
<dbReference type="PROSITE" id="PS01287">
    <property type="entry name" value="RTC"/>
    <property type="match status" value="1"/>
</dbReference>
<dbReference type="InterPro" id="IPR020719">
    <property type="entry name" value="RNA3'_term_phos_cycl-like_CS"/>
</dbReference>
<feature type="active site" description="Tele-AMP-histidine intermediate" evidence="5">
    <location>
        <position position="305"/>
    </location>
</feature>
<evidence type="ECO:0000256" key="2">
    <source>
        <dbReference type="ARBA" id="ARBA00021428"/>
    </source>
</evidence>
<dbReference type="Pfam" id="PF01137">
    <property type="entry name" value="RTC"/>
    <property type="match status" value="1"/>
</dbReference>
<dbReference type="SUPFAM" id="SSF52913">
    <property type="entry name" value="RNA 3'-terminal phosphate cyclase, RPTC, insert domain"/>
    <property type="match status" value="1"/>
</dbReference>
<dbReference type="EC" id="6.5.1.4" evidence="5 6"/>
<comment type="subcellular location">
    <subcellularLocation>
        <location evidence="5">Cytoplasm</location>
    </subcellularLocation>
</comment>
<dbReference type="GO" id="GO:0005524">
    <property type="term" value="F:ATP binding"/>
    <property type="evidence" value="ECO:0007669"/>
    <property type="project" value="UniProtKB-KW"/>
</dbReference>
<dbReference type="InterPro" id="IPR000228">
    <property type="entry name" value="RNA3'_term_phos_cyc"/>
</dbReference>
<gene>
    <name evidence="5" type="primary">rtcA</name>
    <name evidence="9" type="ORF">SAMN04488124_0567</name>
</gene>
<evidence type="ECO:0000256" key="3">
    <source>
        <dbReference type="ARBA" id="ARBA00022598"/>
    </source>
</evidence>
<dbReference type="GO" id="GO:0003963">
    <property type="term" value="F:RNA-3'-phosphate cyclase activity"/>
    <property type="evidence" value="ECO:0007669"/>
    <property type="project" value="UniProtKB-UniRule"/>
</dbReference>
<accession>A0A1I6FYU6</accession>
<proteinExistence type="inferred from homology"/>
<organism evidence="9 10">
    <name type="scientific">Halogeometricum limi</name>
    <dbReference type="NCBI Taxonomy" id="555875"/>
    <lineage>
        <taxon>Archaea</taxon>
        <taxon>Methanobacteriati</taxon>
        <taxon>Methanobacteriota</taxon>
        <taxon>Stenosarchaea group</taxon>
        <taxon>Halobacteria</taxon>
        <taxon>Halobacteriales</taxon>
        <taxon>Haloferacaceae</taxon>
        <taxon>Halogeometricum</taxon>
    </lineage>
</organism>
<evidence type="ECO:0000256" key="6">
    <source>
        <dbReference type="NCBIfam" id="TIGR03399"/>
    </source>
</evidence>
<dbReference type="HAMAP" id="MF_00200">
    <property type="entry name" value="RTC"/>
    <property type="match status" value="1"/>
</dbReference>
<dbReference type="AlphaFoldDB" id="A0A1I6FYU6"/>
<dbReference type="InterPro" id="IPR036553">
    <property type="entry name" value="RPTC_insert"/>
</dbReference>
<dbReference type="SUPFAM" id="SSF55205">
    <property type="entry name" value="EPT/RTPC-like"/>
    <property type="match status" value="1"/>
</dbReference>
<dbReference type="Pfam" id="PF05189">
    <property type="entry name" value="RTC_insert"/>
    <property type="match status" value="1"/>
</dbReference>
<name>A0A1I6FYU6_9EURY</name>
<keyword evidence="4 5" id="KW-0547">Nucleotide-binding</keyword>
<dbReference type="Gene3D" id="3.65.10.20">
    <property type="entry name" value="RNA 3'-terminal phosphate cyclase domain"/>
    <property type="match status" value="1"/>
</dbReference>
<dbReference type="GO" id="GO:0006396">
    <property type="term" value="P:RNA processing"/>
    <property type="evidence" value="ECO:0007669"/>
    <property type="project" value="UniProtKB-UniRule"/>
</dbReference>
<evidence type="ECO:0000256" key="4">
    <source>
        <dbReference type="ARBA" id="ARBA00022741"/>
    </source>
</evidence>
<evidence type="ECO:0000313" key="10">
    <source>
        <dbReference type="Proteomes" id="UP000243250"/>
    </source>
</evidence>
<evidence type="ECO:0000313" key="9">
    <source>
        <dbReference type="EMBL" id="SFR35113.1"/>
    </source>
</evidence>
<dbReference type="STRING" id="555875.SAMN04488124_0567"/>
<dbReference type="Proteomes" id="UP000243250">
    <property type="component" value="Unassembled WGS sequence"/>
</dbReference>
<feature type="binding site" evidence="5">
    <location>
        <position position="98"/>
    </location>
    <ligand>
        <name>ATP</name>
        <dbReference type="ChEBI" id="CHEBI:30616"/>
    </ligand>
</feature>
<dbReference type="PIRSF" id="PIRSF005378">
    <property type="entry name" value="RNA3'_term_phos_cycl_euk"/>
    <property type="match status" value="1"/>
</dbReference>
<dbReference type="Gene3D" id="3.30.360.20">
    <property type="entry name" value="RNA 3'-terminal phosphate cyclase, insert domain"/>
    <property type="match status" value="1"/>
</dbReference>
<dbReference type="InterPro" id="IPR023797">
    <property type="entry name" value="RNA3'_phos_cyclase_dom"/>
</dbReference>
<dbReference type="NCBIfam" id="TIGR03399">
    <property type="entry name" value="RNA_3prim_cycl"/>
    <property type="match status" value="1"/>
</dbReference>
<comment type="similarity">
    <text evidence="1 5">Belongs to the RNA 3'-terminal cyclase family. Type 1 subfamily.</text>
</comment>
<comment type="function">
    <text evidence="5">Catalyzes the conversion of 3'-phosphate to a 2',3'-cyclic phosphodiester at the end of RNA. The mechanism of action of the enzyme occurs in 3 steps: (A) adenylation of the enzyme by ATP; (B) transfer of adenylate to an RNA-N3'P to produce RNA-N3'PP5'A; (C) and attack of the adjacent 2'-hydroxyl on the 3'-phosphorus in the diester linkage to produce the cyclic end product. The biological role of this enzyme is unknown but it is likely to function in some aspects of cellular RNA processing.</text>
</comment>
<dbReference type="PANTHER" id="PTHR11096">
    <property type="entry name" value="RNA 3' TERMINAL PHOSPHATE CYCLASE"/>
    <property type="match status" value="1"/>
</dbReference>
<evidence type="ECO:0000256" key="5">
    <source>
        <dbReference type="HAMAP-Rule" id="MF_00200"/>
    </source>
</evidence>
<feature type="domain" description="RNA 3'-terminal phosphate cyclase" evidence="7">
    <location>
        <begin position="9"/>
        <end position="316"/>
    </location>
</feature>
<protein>
    <recommendedName>
        <fullName evidence="2 5">RNA 3'-terminal phosphate cyclase</fullName>
        <shortName evidence="5">RNA cyclase</shortName>
        <shortName evidence="5">RNA-3'-phosphate cyclase</shortName>
        <ecNumber evidence="5 6">6.5.1.4</ecNumber>
    </recommendedName>
</protein>
<dbReference type="InterPro" id="IPR013792">
    <property type="entry name" value="RNA3'P_cycl/enolpyr_Trfase_a/b"/>
</dbReference>
<feature type="binding site" evidence="5">
    <location>
        <begin position="281"/>
        <end position="285"/>
    </location>
    <ligand>
        <name>ATP</name>
        <dbReference type="ChEBI" id="CHEBI:30616"/>
    </ligand>
</feature>
<feature type="domain" description="RNA 3'-terminal phosphate cyclase insert" evidence="8">
    <location>
        <begin position="179"/>
        <end position="270"/>
    </location>
</feature>
<comment type="catalytic activity">
    <reaction evidence="5">
        <text>a 3'-end 3'-phospho-ribonucleotide-RNA + ATP = a 3'-end 2',3'-cyclophospho-ribonucleotide-RNA + AMP + diphosphate</text>
        <dbReference type="Rhea" id="RHEA:23976"/>
        <dbReference type="Rhea" id="RHEA-COMP:10463"/>
        <dbReference type="Rhea" id="RHEA-COMP:10464"/>
        <dbReference type="ChEBI" id="CHEBI:30616"/>
        <dbReference type="ChEBI" id="CHEBI:33019"/>
        <dbReference type="ChEBI" id="CHEBI:83062"/>
        <dbReference type="ChEBI" id="CHEBI:83064"/>
        <dbReference type="ChEBI" id="CHEBI:456215"/>
        <dbReference type="EC" id="6.5.1.4"/>
    </reaction>
</comment>
<dbReference type="InterPro" id="IPR017770">
    <property type="entry name" value="RNA3'_term_phos_cyc_type_1"/>
</dbReference>
<dbReference type="InterPro" id="IPR037136">
    <property type="entry name" value="RNA3'_phos_cyclase_dom_sf"/>
</dbReference>
<dbReference type="OrthoDB" id="7994at2157"/>
<dbReference type="NCBIfam" id="NF003246">
    <property type="entry name" value="PRK04204.1-2"/>
    <property type="match status" value="1"/>
</dbReference>
<evidence type="ECO:0000259" key="8">
    <source>
        <dbReference type="Pfam" id="PF05189"/>
    </source>
</evidence>
<reference evidence="10" key="1">
    <citation type="submission" date="2016-10" db="EMBL/GenBank/DDBJ databases">
        <authorList>
            <person name="Varghese N."/>
            <person name="Submissions S."/>
        </authorList>
    </citation>
    <scope>NUCLEOTIDE SEQUENCE [LARGE SCALE GENOMIC DNA]</scope>
    <source>
        <strain evidence="10">CGMCC 1.8711</strain>
    </source>
</reference>
<dbReference type="GO" id="GO:0005737">
    <property type="term" value="C:cytoplasm"/>
    <property type="evidence" value="ECO:0007669"/>
    <property type="project" value="UniProtKB-SubCell"/>
</dbReference>
<keyword evidence="5" id="KW-0067">ATP-binding</keyword>
<evidence type="ECO:0000256" key="1">
    <source>
        <dbReference type="ARBA" id="ARBA00009206"/>
    </source>
</evidence>
<keyword evidence="10" id="KW-1185">Reference proteome</keyword>
<dbReference type="EMBL" id="FOYS01000001">
    <property type="protein sequence ID" value="SFR35113.1"/>
    <property type="molecule type" value="Genomic_DNA"/>
</dbReference>
<keyword evidence="5" id="KW-0963">Cytoplasm</keyword>
<evidence type="ECO:0000259" key="7">
    <source>
        <dbReference type="Pfam" id="PF01137"/>
    </source>
</evidence>
<dbReference type="RefSeq" id="WP_089876543.1">
    <property type="nucleotide sequence ID" value="NZ_FOYS01000001.1"/>
</dbReference>
<dbReference type="InterPro" id="IPR013791">
    <property type="entry name" value="RNA3'-term_phos_cycl_insert"/>
</dbReference>
<keyword evidence="3 5" id="KW-0436">Ligase</keyword>
<sequence length="339" mass="35555">MLELDGRDGGGQLVRTAVSMSALTGRAVRMRNVRGDRPSPGLKAQHVAAIEAVGSVTEGETAGVDAGSETFSFDPGRVRGGETRVEIPTAGSATLVCDALAPLALALDDTLRVTVIGGTDVRWSPPADYLRYVKLPLLRDVGLDAHLTVERRGFYPAGGGRLTLSLRPSSARPLTLRTPGALRRLSVHAVASTTLQSANVADRMATAVHERVGGVAKTRTRVTYAEANSPGAVVTLVADCGASRAGFDALGRRGVPAERVGDDAAEAFVAWRETGAPADEFLGDQLLVWVALAGGAVRIPRVTDHVRTNVEVIRAFGYDIEVRRENGDGVVVTAPPPDA</sequence>